<keyword evidence="3" id="KW-0804">Transcription</keyword>
<sequence>MTRTVPMTPRPALPATTLARLIDEIGRPGFGPSLLAACADLFRADMCSVFVPEGARLRCVLSVAADGKFAEQASRAYAERFARSDPTLTRYRLRRLQDSAVVRLNATSILDRDYLRQCFADGAVCERLTHLYFKQGLAGPLLMLNLYRLRENGPFPMQASAALDANGPVLSAAALRHDALCNTSAGASGTMPDAHAIARHLREASNGSLTSREAEVCAYTVLGHKQAEIAELLGIAITSVATYRRRSYGKLGLGSSAALRDYFNTPTASPLGYR</sequence>
<dbReference type="InterPro" id="IPR036388">
    <property type="entry name" value="WH-like_DNA-bd_sf"/>
</dbReference>
<dbReference type="GO" id="GO:0003677">
    <property type="term" value="F:DNA binding"/>
    <property type="evidence" value="ECO:0007669"/>
    <property type="project" value="UniProtKB-KW"/>
</dbReference>
<keyword evidence="6" id="KW-1185">Reference proteome</keyword>
<name>A3K4A8_SAGS3</name>
<dbReference type="EMBL" id="AAYA01000007">
    <property type="protein sequence ID" value="EBA07807.1"/>
    <property type="molecule type" value="Genomic_DNA"/>
</dbReference>
<dbReference type="PANTHER" id="PTHR44688:SF16">
    <property type="entry name" value="DNA-BINDING TRANSCRIPTIONAL ACTIVATOR DEVR_DOSR"/>
    <property type="match status" value="1"/>
</dbReference>
<dbReference type="SMART" id="SM00421">
    <property type="entry name" value="HTH_LUXR"/>
    <property type="match status" value="1"/>
</dbReference>
<dbReference type="Gene3D" id="1.10.10.10">
    <property type="entry name" value="Winged helix-like DNA-binding domain superfamily/Winged helix DNA-binding domain"/>
    <property type="match status" value="1"/>
</dbReference>
<evidence type="ECO:0000256" key="3">
    <source>
        <dbReference type="ARBA" id="ARBA00023163"/>
    </source>
</evidence>
<dbReference type="GO" id="GO:0006355">
    <property type="term" value="P:regulation of DNA-templated transcription"/>
    <property type="evidence" value="ECO:0007669"/>
    <property type="project" value="InterPro"/>
</dbReference>
<evidence type="ECO:0000256" key="1">
    <source>
        <dbReference type="ARBA" id="ARBA00023015"/>
    </source>
</evidence>
<dbReference type="Proteomes" id="UP000005713">
    <property type="component" value="Unassembled WGS sequence"/>
</dbReference>
<keyword evidence="1" id="KW-0805">Transcription regulation</keyword>
<dbReference type="AlphaFoldDB" id="A3K4A8"/>
<dbReference type="Pfam" id="PF00196">
    <property type="entry name" value="GerE"/>
    <property type="match status" value="1"/>
</dbReference>
<evidence type="ECO:0000259" key="4">
    <source>
        <dbReference type="PROSITE" id="PS50043"/>
    </source>
</evidence>
<comment type="caution">
    <text evidence="5">The sequence shown here is derived from an EMBL/GenBank/DDBJ whole genome shotgun (WGS) entry which is preliminary data.</text>
</comment>
<evidence type="ECO:0000313" key="6">
    <source>
        <dbReference type="Proteomes" id="UP000005713"/>
    </source>
</evidence>
<dbReference type="PROSITE" id="PS50043">
    <property type="entry name" value="HTH_LUXR_2"/>
    <property type="match status" value="1"/>
</dbReference>
<feature type="domain" description="HTH luxR-type" evidence="4">
    <location>
        <begin position="202"/>
        <end position="267"/>
    </location>
</feature>
<dbReference type="eggNOG" id="COG2197">
    <property type="taxonomic scope" value="Bacteria"/>
</dbReference>
<proteinExistence type="predicted"/>
<dbReference type="InterPro" id="IPR016032">
    <property type="entry name" value="Sig_transdc_resp-reg_C-effctor"/>
</dbReference>
<accession>A3K4A8</accession>
<reference evidence="5 6" key="1">
    <citation type="submission" date="2006-06" db="EMBL/GenBank/DDBJ databases">
        <authorList>
            <person name="Moran M.A."/>
            <person name="Ferriera S."/>
            <person name="Johnson J."/>
            <person name="Kravitz S."/>
            <person name="Beeson K."/>
            <person name="Sutton G."/>
            <person name="Rogers Y.-H."/>
            <person name="Friedman R."/>
            <person name="Frazier M."/>
            <person name="Venter J.C."/>
        </authorList>
    </citation>
    <scope>NUCLEOTIDE SEQUENCE [LARGE SCALE GENOMIC DNA]</scope>
    <source>
        <strain evidence="5 6">E-37</strain>
    </source>
</reference>
<dbReference type="SUPFAM" id="SSF46894">
    <property type="entry name" value="C-terminal effector domain of the bipartite response regulators"/>
    <property type="match status" value="1"/>
</dbReference>
<organism evidence="5 6">
    <name type="scientific">Sagittula stellata (strain ATCC 700073 / DSM 11524 / E-37)</name>
    <dbReference type="NCBI Taxonomy" id="388399"/>
    <lineage>
        <taxon>Bacteria</taxon>
        <taxon>Pseudomonadati</taxon>
        <taxon>Pseudomonadota</taxon>
        <taxon>Alphaproteobacteria</taxon>
        <taxon>Rhodobacterales</taxon>
        <taxon>Roseobacteraceae</taxon>
        <taxon>Sagittula</taxon>
    </lineage>
</organism>
<keyword evidence="2" id="KW-0238">DNA-binding</keyword>
<dbReference type="InterPro" id="IPR000792">
    <property type="entry name" value="Tscrpt_reg_LuxR_C"/>
</dbReference>
<evidence type="ECO:0000256" key="2">
    <source>
        <dbReference type="ARBA" id="ARBA00023125"/>
    </source>
</evidence>
<gene>
    <name evidence="5" type="ORF">SSE37_01100</name>
</gene>
<dbReference type="PANTHER" id="PTHR44688">
    <property type="entry name" value="DNA-BINDING TRANSCRIPTIONAL ACTIVATOR DEVR_DOSR"/>
    <property type="match status" value="1"/>
</dbReference>
<evidence type="ECO:0000313" key="5">
    <source>
        <dbReference type="EMBL" id="EBA07807.1"/>
    </source>
</evidence>
<protein>
    <submittedName>
        <fullName evidence="5">Transcriptional regulator, LuxR family protein</fullName>
    </submittedName>
</protein>